<feature type="domain" description="Condensation" evidence="1">
    <location>
        <begin position="9"/>
        <end position="241"/>
    </location>
</feature>
<organism evidence="2 3">
    <name type="scientific">Laspinema palackyanum D2a</name>
    <dbReference type="NCBI Taxonomy" id="2953684"/>
    <lineage>
        <taxon>Bacteria</taxon>
        <taxon>Bacillati</taxon>
        <taxon>Cyanobacteriota</taxon>
        <taxon>Cyanophyceae</taxon>
        <taxon>Oscillatoriophycideae</taxon>
        <taxon>Oscillatoriales</taxon>
        <taxon>Laspinemataceae</taxon>
        <taxon>Laspinema</taxon>
        <taxon>Laspinema palackyanum</taxon>
    </lineage>
</organism>
<dbReference type="InterPro" id="IPR023213">
    <property type="entry name" value="CAT-like_dom_sf"/>
</dbReference>
<comment type="caution">
    <text evidence="2">The sequence shown here is derived from an EMBL/GenBank/DDBJ whole genome shotgun (WGS) entry which is preliminary data.</text>
</comment>
<evidence type="ECO:0000259" key="1">
    <source>
        <dbReference type="Pfam" id="PF00668"/>
    </source>
</evidence>
<dbReference type="EMBL" id="JAMXFF010000005">
    <property type="protein sequence ID" value="MCT7965690.1"/>
    <property type="molecule type" value="Genomic_DNA"/>
</dbReference>
<dbReference type="PANTHER" id="PTHR45527">
    <property type="entry name" value="NONRIBOSOMAL PEPTIDE SYNTHETASE"/>
    <property type="match status" value="1"/>
</dbReference>
<keyword evidence="3" id="KW-1185">Reference proteome</keyword>
<reference evidence="2 3" key="1">
    <citation type="journal article" date="2022" name="Front. Microbiol.">
        <title>High genomic differentiation and limited gene flow indicate recent cryptic speciation within the genus Laspinema (cyanobacteria).</title>
        <authorList>
            <person name="Stanojkovic A."/>
            <person name="Skoupy S."/>
            <person name="Skaloud P."/>
            <person name="Dvorak P."/>
        </authorList>
    </citation>
    <scope>NUCLEOTIDE SEQUENCE [LARGE SCALE GENOMIC DNA]</scope>
    <source>
        <strain evidence="2 3">D2a</strain>
    </source>
</reference>
<dbReference type="InterPro" id="IPR001242">
    <property type="entry name" value="Condensation_dom"/>
</dbReference>
<dbReference type="Pfam" id="PF00668">
    <property type="entry name" value="Condensation"/>
    <property type="match status" value="1"/>
</dbReference>
<dbReference type="RefSeq" id="WP_368005380.1">
    <property type="nucleotide sequence ID" value="NZ_JAMXFF010000005.1"/>
</dbReference>
<protein>
    <submittedName>
        <fullName evidence="2">Condensation domain-containing protein</fullName>
    </submittedName>
</protein>
<dbReference type="Proteomes" id="UP001525890">
    <property type="component" value="Unassembled WGS sequence"/>
</dbReference>
<proteinExistence type="predicted"/>
<evidence type="ECO:0000313" key="2">
    <source>
        <dbReference type="EMBL" id="MCT7965690.1"/>
    </source>
</evidence>
<dbReference type="Gene3D" id="3.30.559.30">
    <property type="entry name" value="Nonribosomal peptide synthetase, condensation domain"/>
    <property type="match status" value="1"/>
</dbReference>
<gene>
    <name evidence="2" type="ORF">NG799_04990</name>
</gene>
<dbReference type="PANTHER" id="PTHR45527:SF1">
    <property type="entry name" value="FATTY ACID SYNTHASE"/>
    <property type="match status" value="1"/>
</dbReference>
<name>A0ABT2MLR7_9CYAN</name>
<evidence type="ECO:0000313" key="3">
    <source>
        <dbReference type="Proteomes" id="UP001525890"/>
    </source>
</evidence>
<dbReference type="Gene3D" id="3.30.559.10">
    <property type="entry name" value="Chloramphenicol acetyltransferase-like domain"/>
    <property type="match status" value="1"/>
</dbReference>
<accession>A0ABT2MLR7</accession>
<dbReference type="SUPFAM" id="SSF52777">
    <property type="entry name" value="CoA-dependent acyltransferases"/>
    <property type="match status" value="2"/>
</dbReference>
<sequence length="245" mass="28839">MKPETPASFHPLSLGQHALWFLYQMASESVAYNTFNTALIYSKLDIKAWRRAWKKIVSRHPILRTTYTINQGQPFQIIHQQIKLPAQEIDASQWAEDELIEKILLETDRIFNLEKEPAWRVTLFTRSKQEHILLVTMHHIATDLWSYDLLFTELQLWYAAGTEQLSPQQVEDSLPKNLPYTDFVNWQSEMLSSPKVEKHWEYWQKQLSGELPILNVPTDRPRPPIQSFRGGTHVFQLDEKLIRVC</sequence>